<keyword evidence="3" id="KW-1185">Reference proteome</keyword>
<organism evidence="2 3">
    <name type="scientific">Kribbella solani</name>
    <dbReference type="NCBI Taxonomy" id="236067"/>
    <lineage>
        <taxon>Bacteria</taxon>
        <taxon>Bacillati</taxon>
        <taxon>Actinomycetota</taxon>
        <taxon>Actinomycetes</taxon>
        <taxon>Propionibacteriales</taxon>
        <taxon>Kribbellaceae</taxon>
        <taxon>Kribbella</taxon>
    </lineage>
</organism>
<dbReference type="NCBIfam" id="NF038083">
    <property type="entry name" value="CU044_5270_fam"/>
    <property type="match status" value="1"/>
</dbReference>
<dbReference type="Proteomes" id="UP000558997">
    <property type="component" value="Unassembled WGS sequence"/>
</dbReference>
<evidence type="ECO:0000256" key="1">
    <source>
        <dbReference type="SAM" id="Phobius"/>
    </source>
</evidence>
<keyword evidence="1" id="KW-0472">Membrane</keyword>
<sequence length="351" mass="37001">MQKHPEVQEVIDTYDSVLPVASAEQLSAVRRQVLARLDERPTAARRRLRVSLATTAVGALAVTAAVAAFIVPGADVRPGDAPAMTTVVATLDQLAVRSADARALPVPAGAFVYTRGREVSLTATSAITGAEALWYRSETVRESWASSTGLEPRRIVMTRGLNAVPLRAGDAAKLDASGLPWRRVQKVTLPDATKAAPAPAAQQVGVTEPTPAYLASLPTQPDRLLDALRRVAPTNTKWSAEQNVFQLVAVLVSSGDALLSPELRAGLYRALAKLPGVEQVAGQLDLAGRPALAIARTEGGVREEILISPRTSRVVGTKQVLVTAQDGLPAGTVLSRTTFDQKLVASVGAIR</sequence>
<reference evidence="2 3" key="1">
    <citation type="submission" date="2020-08" db="EMBL/GenBank/DDBJ databases">
        <title>Sequencing the genomes of 1000 actinobacteria strains.</title>
        <authorList>
            <person name="Klenk H.-P."/>
        </authorList>
    </citation>
    <scope>NUCLEOTIDE SEQUENCE [LARGE SCALE GENOMIC DNA]</scope>
    <source>
        <strain evidence="2 3">DSM 17294</strain>
    </source>
</reference>
<dbReference type="RefSeq" id="WP_184831178.1">
    <property type="nucleotide sequence ID" value="NZ_BAAAVN010000005.1"/>
</dbReference>
<evidence type="ECO:0000313" key="2">
    <source>
        <dbReference type="EMBL" id="MBB5977305.1"/>
    </source>
</evidence>
<evidence type="ECO:0000313" key="3">
    <source>
        <dbReference type="Proteomes" id="UP000558997"/>
    </source>
</evidence>
<comment type="caution">
    <text evidence="2">The sequence shown here is derived from an EMBL/GenBank/DDBJ whole genome shotgun (WGS) entry which is preliminary data.</text>
</comment>
<name>A0A841DJQ1_9ACTN</name>
<accession>A0A841DJQ1</accession>
<feature type="transmembrane region" description="Helical" evidence="1">
    <location>
        <begin position="50"/>
        <end position="71"/>
    </location>
</feature>
<dbReference type="InterPro" id="IPR047789">
    <property type="entry name" value="CU044_5270-like"/>
</dbReference>
<dbReference type="EMBL" id="JACHNF010000001">
    <property type="protein sequence ID" value="MBB5977305.1"/>
    <property type="molecule type" value="Genomic_DNA"/>
</dbReference>
<gene>
    <name evidence="2" type="ORF">HDA44_000646</name>
</gene>
<dbReference type="AlphaFoldDB" id="A0A841DJQ1"/>
<proteinExistence type="predicted"/>
<keyword evidence="1" id="KW-0812">Transmembrane</keyword>
<keyword evidence="1" id="KW-1133">Transmembrane helix</keyword>
<protein>
    <recommendedName>
        <fullName evidence="4">CU044_5270 family protein</fullName>
    </recommendedName>
</protein>
<evidence type="ECO:0008006" key="4">
    <source>
        <dbReference type="Google" id="ProtNLM"/>
    </source>
</evidence>